<sequence>MSNAATSGSGLMAFTADIDADYVLRYQQWHNCEHIPERVSIPGFIEGRRYRAVSDAPHFLMFYETDATSVLASDAYMAALNAPTDWTREALTHFRNPVRSIYSRVAETGGPTAWPAPYVTAMQFDLPDGDEDDCAGAWLEAVGHCEGVVRARLWRADAAVGNITTSERKIYGGGPGKQAYFALIEQSLPPERLPDPIAAGDAARAVRRADEQRGSYWLEMALRAPETSHRGA</sequence>
<dbReference type="AlphaFoldDB" id="A0A418VRB4"/>
<evidence type="ECO:0000313" key="1">
    <source>
        <dbReference type="EMBL" id="RJF78885.1"/>
    </source>
</evidence>
<comment type="caution">
    <text evidence="1">The sequence shown here is derived from an EMBL/GenBank/DDBJ whole genome shotgun (WGS) entry which is preliminary data.</text>
</comment>
<proteinExistence type="predicted"/>
<dbReference type="RefSeq" id="WP_119854777.1">
    <property type="nucleotide sequence ID" value="NZ_QYYD01000001.1"/>
</dbReference>
<name>A0A418VRB4_RHOPL</name>
<reference evidence="1 2" key="1">
    <citation type="submission" date="2018-09" db="EMBL/GenBank/DDBJ databases">
        <title>Draft genome sequence of Rhodopseudomonas palustris 2.1.18.</title>
        <authorList>
            <person name="Robertson S.L."/>
            <person name="Meyer T.E."/>
            <person name="Kyndt J.A."/>
        </authorList>
    </citation>
    <scope>NUCLEOTIDE SEQUENCE [LARGE SCALE GENOMIC DNA]</scope>
    <source>
        <strain evidence="1 2">2.1.18</strain>
    </source>
</reference>
<accession>A0A418VRB4</accession>
<evidence type="ECO:0000313" key="2">
    <source>
        <dbReference type="Proteomes" id="UP000285523"/>
    </source>
</evidence>
<dbReference type="EMBL" id="QYYD01000001">
    <property type="protein sequence ID" value="RJF78885.1"/>
    <property type="molecule type" value="Genomic_DNA"/>
</dbReference>
<protein>
    <submittedName>
        <fullName evidence="1">Uncharacterized protein</fullName>
    </submittedName>
</protein>
<gene>
    <name evidence="1" type="ORF">D4Q52_01685</name>
</gene>
<dbReference type="Proteomes" id="UP000285523">
    <property type="component" value="Unassembled WGS sequence"/>
</dbReference>
<dbReference type="OrthoDB" id="3034735at2"/>
<organism evidence="1 2">
    <name type="scientific">Rhodopseudomonas palustris</name>
    <dbReference type="NCBI Taxonomy" id="1076"/>
    <lineage>
        <taxon>Bacteria</taxon>
        <taxon>Pseudomonadati</taxon>
        <taxon>Pseudomonadota</taxon>
        <taxon>Alphaproteobacteria</taxon>
        <taxon>Hyphomicrobiales</taxon>
        <taxon>Nitrobacteraceae</taxon>
        <taxon>Rhodopseudomonas</taxon>
    </lineage>
</organism>